<gene>
    <name evidence="2" type="ORF">UFOVP122_6</name>
</gene>
<evidence type="ECO:0000313" key="2">
    <source>
        <dbReference type="EMBL" id="CAB4130552.1"/>
    </source>
</evidence>
<dbReference type="EMBL" id="LR796248">
    <property type="protein sequence ID" value="CAB4130552.1"/>
    <property type="molecule type" value="Genomic_DNA"/>
</dbReference>
<dbReference type="Pfam" id="PF19905">
    <property type="entry name" value="DUF6378"/>
    <property type="match status" value="1"/>
</dbReference>
<sequence>MNHKEILYKAASILNERGETYGDIAPLFKNAAQLASIITGKNYTEYDISVVMEAVKLARRRANPRVADHYIDNVNYTAFSAQFALNEHDGDKSAALATQPVEEVQNAQNITVHFDGSSTTVVASSGD</sequence>
<dbReference type="InterPro" id="IPR045958">
    <property type="entry name" value="DUF6378"/>
</dbReference>
<feature type="domain" description="DUF6378" evidence="1">
    <location>
        <begin position="5"/>
        <end position="82"/>
    </location>
</feature>
<proteinExistence type="predicted"/>
<evidence type="ECO:0000259" key="1">
    <source>
        <dbReference type="Pfam" id="PF19905"/>
    </source>
</evidence>
<protein>
    <recommendedName>
        <fullName evidence="1">DUF6378 domain-containing protein</fullName>
    </recommendedName>
</protein>
<name>A0A6J5LAT0_9CAUD</name>
<accession>A0A6J5LAT0</accession>
<reference evidence="2" key="1">
    <citation type="submission" date="2020-04" db="EMBL/GenBank/DDBJ databases">
        <authorList>
            <person name="Chiriac C."/>
            <person name="Salcher M."/>
            <person name="Ghai R."/>
            <person name="Kavagutti S V."/>
        </authorList>
    </citation>
    <scope>NUCLEOTIDE SEQUENCE</scope>
</reference>
<organism evidence="2">
    <name type="scientific">uncultured Caudovirales phage</name>
    <dbReference type="NCBI Taxonomy" id="2100421"/>
    <lineage>
        <taxon>Viruses</taxon>
        <taxon>Duplodnaviria</taxon>
        <taxon>Heunggongvirae</taxon>
        <taxon>Uroviricota</taxon>
        <taxon>Caudoviricetes</taxon>
        <taxon>Peduoviridae</taxon>
        <taxon>Maltschvirus</taxon>
        <taxon>Maltschvirus maltsch</taxon>
    </lineage>
</organism>